<gene>
    <name evidence="5" type="ORF">MTBBW1_10097</name>
</gene>
<dbReference type="InterPro" id="IPR055066">
    <property type="entry name" value="AASDHPPT_N"/>
</dbReference>
<dbReference type="PANTHER" id="PTHR12215:SF10">
    <property type="entry name" value="L-AMINOADIPATE-SEMIALDEHYDE DEHYDROGENASE-PHOSPHOPANTETHEINYL TRANSFERASE"/>
    <property type="match status" value="1"/>
</dbReference>
<dbReference type="InterPro" id="IPR008278">
    <property type="entry name" value="4-PPantetheinyl_Trfase_dom"/>
</dbReference>
<comment type="similarity">
    <text evidence="1">Belongs to the P-Pant transferase superfamily. Gsp/Sfp/HetI/AcpT family.</text>
</comment>
<dbReference type="Pfam" id="PF01648">
    <property type="entry name" value="ACPS"/>
    <property type="match status" value="1"/>
</dbReference>
<dbReference type="GO" id="GO:0008897">
    <property type="term" value="F:holo-[acyl-carrier-protein] synthase activity"/>
    <property type="evidence" value="ECO:0007669"/>
    <property type="project" value="InterPro"/>
</dbReference>
<evidence type="ECO:0000259" key="3">
    <source>
        <dbReference type="Pfam" id="PF01648"/>
    </source>
</evidence>
<dbReference type="GO" id="GO:0005829">
    <property type="term" value="C:cytosol"/>
    <property type="evidence" value="ECO:0007669"/>
    <property type="project" value="TreeGrafter"/>
</dbReference>
<dbReference type="InterPro" id="IPR037143">
    <property type="entry name" value="4-PPantetheinyl_Trfase_dom_sf"/>
</dbReference>
<evidence type="ECO:0000259" key="4">
    <source>
        <dbReference type="Pfam" id="PF22624"/>
    </source>
</evidence>
<feature type="domain" description="4'-phosphopantetheinyl transferase N-terminal" evidence="4">
    <location>
        <begin position="25"/>
        <end position="117"/>
    </location>
</feature>
<dbReference type="STRING" id="1246637.MTBBW1_10097"/>
<dbReference type="AlphaFoldDB" id="A0A1W1H4Z2"/>
<dbReference type="Proteomes" id="UP000191931">
    <property type="component" value="Unassembled WGS sequence"/>
</dbReference>
<evidence type="ECO:0000256" key="1">
    <source>
        <dbReference type="ARBA" id="ARBA00010990"/>
    </source>
</evidence>
<dbReference type="Pfam" id="PF22624">
    <property type="entry name" value="AASDHPPT_N"/>
    <property type="match status" value="1"/>
</dbReference>
<organism evidence="5 6">
    <name type="scientific">Desulfamplus magnetovallimortis</name>
    <dbReference type="NCBI Taxonomy" id="1246637"/>
    <lineage>
        <taxon>Bacteria</taxon>
        <taxon>Pseudomonadati</taxon>
        <taxon>Thermodesulfobacteriota</taxon>
        <taxon>Desulfobacteria</taxon>
        <taxon>Desulfobacterales</taxon>
        <taxon>Desulfobacteraceae</taxon>
        <taxon>Desulfamplus</taxon>
    </lineage>
</organism>
<feature type="domain" description="4'-phosphopantetheinyl transferase" evidence="3">
    <location>
        <begin position="121"/>
        <end position="190"/>
    </location>
</feature>
<dbReference type="SUPFAM" id="SSF56214">
    <property type="entry name" value="4'-phosphopantetheinyl transferase"/>
    <property type="match status" value="2"/>
</dbReference>
<evidence type="ECO:0000313" key="6">
    <source>
        <dbReference type="Proteomes" id="UP000191931"/>
    </source>
</evidence>
<accession>A0A1W1H4Z2</accession>
<evidence type="ECO:0000313" key="5">
    <source>
        <dbReference type="EMBL" id="SLM27438.1"/>
    </source>
</evidence>
<dbReference type="GO" id="GO:0019878">
    <property type="term" value="P:lysine biosynthetic process via aminoadipic acid"/>
    <property type="evidence" value="ECO:0007669"/>
    <property type="project" value="TreeGrafter"/>
</dbReference>
<keyword evidence="2 5" id="KW-0808">Transferase</keyword>
<protein>
    <submittedName>
        <fullName evidence="5">Putative phosphopantetheinyl transferase</fullName>
    </submittedName>
</protein>
<reference evidence="5 6" key="1">
    <citation type="submission" date="2017-03" db="EMBL/GenBank/DDBJ databases">
        <authorList>
            <person name="Afonso C.L."/>
            <person name="Miller P.J."/>
            <person name="Scott M.A."/>
            <person name="Spackman E."/>
            <person name="Goraichik I."/>
            <person name="Dimitrov K.M."/>
            <person name="Suarez D.L."/>
            <person name="Swayne D.E."/>
        </authorList>
    </citation>
    <scope>NUCLEOTIDE SEQUENCE [LARGE SCALE GENOMIC DNA]</scope>
    <source>
        <strain evidence="5">PRJEB14757</strain>
    </source>
</reference>
<name>A0A1W1H4Z2_9BACT</name>
<proteinExistence type="inferred from homology"/>
<sequence>MSSLYCSSGLETIHILYTSNHTPLSKEKWYKYTQYMPEKFMERIQKFRRWEDRQNSLTGRLLLKKGLSLLEYLPGNESIQLDSIKLTHLGKPYFSEQVTSYIKFNISHSGHYAVCALHSKQIGVDIEKIHPVSISDFHSILTSEEEIQIKKSIDPLRDFFSVWTRKEAVIKGKGTGLSKELSSVCVSKNPVKLDEESWYLYPIHIAPEYSGHIATEEKEPRIIMKQIFF</sequence>
<dbReference type="PANTHER" id="PTHR12215">
    <property type="entry name" value="PHOSPHOPANTETHEINE TRANSFERASE"/>
    <property type="match status" value="1"/>
</dbReference>
<dbReference type="RefSeq" id="WP_080797645.1">
    <property type="nucleotide sequence ID" value="NZ_LT828540.1"/>
</dbReference>
<dbReference type="EMBL" id="FWEV01000001">
    <property type="protein sequence ID" value="SLM27438.1"/>
    <property type="molecule type" value="Genomic_DNA"/>
</dbReference>
<evidence type="ECO:0000256" key="2">
    <source>
        <dbReference type="ARBA" id="ARBA00022679"/>
    </source>
</evidence>
<dbReference type="OrthoDB" id="9808281at2"/>
<dbReference type="Gene3D" id="3.90.470.20">
    <property type="entry name" value="4'-phosphopantetheinyl transferase domain"/>
    <property type="match status" value="2"/>
</dbReference>
<keyword evidence="6" id="KW-1185">Reference proteome</keyword>
<dbReference type="GO" id="GO:0000287">
    <property type="term" value="F:magnesium ion binding"/>
    <property type="evidence" value="ECO:0007669"/>
    <property type="project" value="InterPro"/>
</dbReference>
<dbReference type="InterPro" id="IPR050559">
    <property type="entry name" value="P-Pant_transferase_sf"/>
</dbReference>